<name>A0A444IQW8_9BACT</name>
<accession>A0A444IQW8</accession>
<proteinExistence type="predicted"/>
<evidence type="ECO:0000313" key="1">
    <source>
        <dbReference type="EMBL" id="RWX43258.1"/>
    </source>
</evidence>
<sequence>MLFPETVDLHPGYFWFLVEYFRTKKEKRKKSKRYKMLEMKKSGQDVGERFQMSIFFYCKIKQITYQLEKHVRGL</sequence>
<evidence type="ECO:0000313" key="2">
    <source>
        <dbReference type="Proteomes" id="UP000287853"/>
    </source>
</evidence>
<dbReference type="EMBL" id="MTKO01000126">
    <property type="protein sequence ID" value="RWX43258.1"/>
    <property type="molecule type" value="Genomic_DNA"/>
</dbReference>
<dbReference type="Proteomes" id="UP000287853">
    <property type="component" value="Unassembled WGS sequence"/>
</dbReference>
<keyword evidence="2" id="KW-1185">Reference proteome</keyword>
<protein>
    <submittedName>
        <fullName evidence="1">Uncharacterized protein</fullName>
    </submittedName>
</protein>
<reference evidence="1 2" key="1">
    <citation type="submission" date="2017-01" db="EMBL/GenBank/DDBJ databases">
        <title>The cable genome- insights into the physiology and evolution of filamentous bacteria capable of sulfide oxidation via long distance electron transfer.</title>
        <authorList>
            <person name="Schreiber L."/>
            <person name="Bjerg J.T."/>
            <person name="Boggild A."/>
            <person name="Van De Vossenberg J."/>
            <person name="Meysman F."/>
            <person name="Nielsen L.P."/>
            <person name="Schramm A."/>
            <person name="Kjeldsen K.U."/>
        </authorList>
    </citation>
    <scope>NUCLEOTIDE SEQUENCE [LARGE SCALE GENOMIC DNA]</scope>
    <source>
        <strain evidence="1">MCF</strain>
    </source>
</reference>
<gene>
    <name evidence="1" type="ORF">H206_03005</name>
</gene>
<organism evidence="1 2">
    <name type="scientific">Candidatus Electrothrix aarhusensis</name>
    <dbReference type="NCBI Taxonomy" id="1859131"/>
    <lineage>
        <taxon>Bacteria</taxon>
        <taxon>Pseudomonadati</taxon>
        <taxon>Thermodesulfobacteriota</taxon>
        <taxon>Desulfobulbia</taxon>
        <taxon>Desulfobulbales</taxon>
        <taxon>Desulfobulbaceae</taxon>
        <taxon>Candidatus Electrothrix</taxon>
    </lineage>
</organism>
<dbReference type="AlphaFoldDB" id="A0A444IQW8"/>
<comment type="caution">
    <text evidence="1">The sequence shown here is derived from an EMBL/GenBank/DDBJ whole genome shotgun (WGS) entry which is preliminary data.</text>
</comment>